<dbReference type="InterPro" id="IPR018200">
    <property type="entry name" value="USP_CS"/>
</dbReference>
<feature type="region of interest" description="Disordered" evidence="1">
    <location>
        <begin position="1203"/>
        <end position="1241"/>
    </location>
</feature>
<evidence type="ECO:0000313" key="3">
    <source>
        <dbReference type="EMBL" id="KAK4540599.1"/>
    </source>
</evidence>
<name>A0AAV9J7C5_9PEZI</name>
<dbReference type="Proteomes" id="UP001324427">
    <property type="component" value="Unassembled WGS sequence"/>
</dbReference>
<accession>A0AAV9J7C5</accession>
<feature type="region of interest" description="Disordered" evidence="1">
    <location>
        <begin position="694"/>
        <end position="729"/>
    </location>
</feature>
<gene>
    <name evidence="3" type="ORF">LTR36_009029</name>
</gene>
<feature type="compositionally biased region" description="Polar residues" evidence="1">
    <location>
        <begin position="1057"/>
        <end position="1070"/>
    </location>
</feature>
<dbReference type="PANTHER" id="PTHR24006">
    <property type="entry name" value="UBIQUITIN CARBOXYL-TERMINAL HYDROLASE"/>
    <property type="match status" value="1"/>
</dbReference>
<comment type="caution">
    <text evidence="3">The sequence shown here is derived from an EMBL/GenBank/DDBJ whole genome shotgun (WGS) entry which is preliminary data.</text>
</comment>
<dbReference type="PROSITE" id="PS50235">
    <property type="entry name" value="USP_3"/>
    <property type="match status" value="1"/>
</dbReference>
<protein>
    <recommendedName>
        <fullName evidence="2">USP domain-containing protein</fullName>
    </recommendedName>
</protein>
<feature type="region of interest" description="Disordered" evidence="1">
    <location>
        <begin position="1468"/>
        <end position="1502"/>
    </location>
</feature>
<reference evidence="3 4" key="1">
    <citation type="submission" date="2021-11" db="EMBL/GenBank/DDBJ databases">
        <title>Black yeast isolated from Biological Soil Crust.</title>
        <authorList>
            <person name="Kurbessoian T."/>
        </authorList>
    </citation>
    <scope>NUCLEOTIDE SEQUENCE [LARGE SCALE GENOMIC DNA]</scope>
    <source>
        <strain evidence="3 4">CCFEE 5522</strain>
    </source>
</reference>
<feature type="compositionally biased region" description="Polar residues" evidence="1">
    <location>
        <begin position="989"/>
        <end position="998"/>
    </location>
</feature>
<dbReference type="InterPro" id="IPR028889">
    <property type="entry name" value="USP"/>
</dbReference>
<evidence type="ECO:0000313" key="4">
    <source>
        <dbReference type="Proteomes" id="UP001324427"/>
    </source>
</evidence>
<feature type="region of interest" description="Disordered" evidence="1">
    <location>
        <begin position="1302"/>
        <end position="1335"/>
    </location>
</feature>
<feature type="region of interest" description="Disordered" evidence="1">
    <location>
        <begin position="1150"/>
        <end position="1169"/>
    </location>
</feature>
<dbReference type="InterPro" id="IPR050164">
    <property type="entry name" value="Peptidase_C19"/>
</dbReference>
<feature type="region of interest" description="Disordered" evidence="1">
    <location>
        <begin position="219"/>
        <end position="249"/>
    </location>
</feature>
<organism evidence="3 4">
    <name type="scientific">Oleoguttula mirabilis</name>
    <dbReference type="NCBI Taxonomy" id="1507867"/>
    <lineage>
        <taxon>Eukaryota</taxon>
        <taxon>Fungi</taxon>
        <taxon>Dikarya</taxon>
        <taxon>Ascomycota</taxon>
        <taxon>Pezizomycotina</taxon>
        <taxon>Dothideomycetes</taxon>
        <taxon>Dothideomycetidae</taxon>
        <taxon>Mycosphaerellales</taxon>
        <taxon>Teratosphaeriaceae</taxon>
        <taxon>Oleoguttula</taxon>
    </lineage>
</organism>
<feature type="region of interest" description="Disordered" evidence="1">
    <location>
        <begin position="900"/>
        <end position="1078"/>
    </location>
</feature>
<evidence type="ECO:0000259" key="2">
    <source>
        <dbReference type="PROSITE" id="PS50235"/>
    </source>
</evidence>
<dbReference type="GO" id="GO:0005829">
    <property type="term" value="C:cytosol"/>
    <property type="evidence" value="ECO:0007669"/>
    <property type="project" value="TreeGrafter"/>
</dbReference>
<evidence type="ECO:0000256" key="1">
    <source>
        <dbReference type="SAM" id="MobiDB-lite"/>
    </source>
</evidence>
<feature type="compositionally biased region" description="Basic and acidic residues" evidence="1">
    <location>
        <begin position="901"/>
        <end position="910"/>
    </location>
</feature>
<dbReference type="InterPro" id="IPR038765">
    <property type="entry name" value="Papain-like_cys_pep_sf"/>
</dbReference>
<sequence>MGRILGDDADDNFDTLDKDRQSDIFFRLVDFRDHILGLEEYAKFETSDREEFITVLDALQKHKCLHILWNAFPEFNDLRDVARAPDIMQDFHYDFSDWRNATRDLPARGDPQLQGLAKAYIIRAAFWARIVMEEKVRDAFPDAMAVEIAEGGNEDIPFEALMAKSALLMEEDKQLLAWHAQLMRVTDLPEEYLGELRLIKPGPRQRVTAAGLSGFGGARAGKARGGTSGGGKSGAGQGGSGKYGGRLDRHDRDRFQIDPNARPQKPNITTATGLRNAGNSCYLNSLLQFCRKSPRFISVLLGGEDFFVAFDAQYLDYPEETGLATVLLLLSRNHLPEALAAYNRFFELVDHLYDSKIDHVLVKFATMLEVQQDAVEFLLEVMSESKVFPRLAPLIEQAFVHTLYSTYECPRCYTKHKGRVEPNTVLGVQMYPRTTTNRNQSMDLVELLIWKYGMPSVCEYTCPSCDEWSEEAITTENFAPAPGGLQRDVIIQIGRRVELEPGVVVKDSRTVSFEMKPFVVPIFNRPDAKERLWYVSAVMHHAGRGGTSGHWFTDSRGGWDKPWTRYNDSSKSTVTANQIITGTAVVLCLTEWRPQEYTIPLQAVEELAAPSMAMLTKMRRDGRLAHLKGADDVPLELISTIAGEIAPIFAQLGAAVTSLTKQGHVGLSTWLGPLTWRLTLPVLEEIEPIPRAARDDPDWVSLQEDEQAERPERDETDLPPGLQRRDSSTHVAQRLLKWPYERSPAVSHDRNESFEDLLNRVVRLYFWASWEPAAPRIANEQMEVVRGLLSFRTLRSIINSIASFMTREYRGQMQADARRVEARLELFRCFRYSPSLMHAWPTREEARIVGSLSLDNDRGEDAVHDEIRRMGTQFVTQHTESRSRSLPRTMHLLAPVRGVRRHDDQPRPTWDELISDGIYMSDGPTAAPNHGMEMDTNSDEEMQSDTDSALEFPTAAGPEPRHTTPPGPAPAAGLRPTILYRPSDGARPSSHNSGSKLSTPGLLPTHPPPSDGRPTPLDLLFYEPPPPRPLNASPARPPSLGGGWHPQQLADPVLSGNERSSSMELPQPSSHDVDMTDRVSPAPIIDLADLETSEEVTEEVAKRAQTALEQGSFLKRMVGQAKKSKTAAANNLKKAKSFARLRLNRSVVDLPRSGTDRTSGDAGGLQPSVVDNTRQLPLAITGVTSSTHGRPIVWDDITADLSKATAPGKPRTYQPTGPSAVQEPPSVVQEPTARPESAPPVVHRTRYGHQGREIPPVPPIPAHHRANSAAINPPHLPSEIAETQFHPLPPRLNSPEVLETQFPTQPPRVVSPEHAETHRGAADTLEQAKSRTPPPPRNPLMYLLALPSCHVASLPRARVSRQFNLGRSATPLSRPWQSVTFCNIAKTSKLCSVRLYCAMAISATGPQLNNLRPSLLDVPAEVDALPGLCLEFHGGQRGRHQMTRIRLGKVMNRTVSKMETSSARVEAVSEVRGSGPGENEMEGSRQKTATTDTCREMAPIES</sequence>
<dbReference type="EMBL" id="JAVFHQ010000064">
    <property type="protein sequence ID" value="KAK4540599.1"/>
    <property type="molecule type" value="Genomic_DNA"/>
</dbReference>
<feature type="compositionally biased region" description="Gly residues" evidence="1">
    <location>
        <begin position="219"/>
        <end position="244"/>
    </location>
</feature>
<dbReference type="Gene3D" id="3.90.70.10">
    <property type="entry name" value="Cysteine proteinases"/>
    <property type="match status" value="1"/>
</dbReference>
<dbReference type="GO" id="GO:0005634">
    <property type="term" value="C:nucleus"/>
    <property type="evidence" value="ECO:0007669"/>
    <property type="project" value="TreeGrafter"/>
</dbReference>
<feature type="domain" description="USP" evidence="2">
    <location>
        <begin position="272"/>
        <end position="592"/>
    </location>
</feature>
<dbReference type="GO" id="GO:0004843">
    <property type="term" value="F:cysteine-type deubiquitinase activity"/>
    <property type="evidence" value="ECO:0007669"/>
    <property type="project" value="InterPro"/>
</dbReference>
<dbReference type="Pfam" id="PF00443">
    <property type="entry name" value="UCH"/>
    <property type="match status" value="1"/>
</dbReference>
<dbReference type="CDD" id="cd02257">
    <property type="entry name" value="Peptidase_C19"/>
    <property type="match status" value="1"/>
</dbReference>
<dbReference type="PROSITE" id="PS00972">
    <property type="entry name" value="USP_1"/>
    <property type="match status" value="1"/>
</dbReference>
<proteinExistence type="predicted"/>
<dbReference type="SUPFAM" id="SSF54001">
    <property type="entry name" value="Cysteine proteinases"/>
    <property type="match status" value="1"/>
</dbReference>
<feature type="compositionally biased region" description="Basic and acidic residues" evidence="1">
    <location>
        <begin position="1311"/>
        <end position="1329"/>
    </location>
</feature>
<keyword evidence="4" id="KW-1185">Reference proteome</keyword>
<dbReference type="InterPro" id="IPR001394">
    <property type="entry name" value="Peptidase_C19_UCH"/>
</dbReference>
<dbReference type="GO" id="GO:0016579">
    <property type="term" value="P:protein deubiquitination"/>
    <property type="evidence" value="ECO:0007669"/>
    <property type="project" value="InterPro"/>
</dbReference>